<proteinExistence type="predicted"/>
<sequence length="696" mass="77721">MRNQYRVLQLQLVASCFLSAILKHNAQVSRADDPNYVQCGSMFRCGNLQGITYPFWGANRPAHCGLPEFQLTCDGSNTTPQITFTNQVYRVLAINNITRVMTVARRAYWFNFCPRNLHNSSKALDPFSYTPDTLMNNLTLYYGCPTSQIPIPALASNQFTCTINATTLLGYFLTRDVRDIASSTNLSTTASVNYFEACNTSVVIPVNASTIPDIENSPSLSTLTEALRQGFGLQWPADDGSCQRCISSGGHCGRVNDSRTFSCYCPDQPHSSICPGQNDEKKFSTLDDKTATATVLAAMVVILVALLSYRIRNKCWLAGRSILKEQENDKHRHGIESIIRSHGTTFPRKYTYRDLKKLTNSFSEKLGEGGFGMVYKGELKEKGNFVAVKMLKESKGDDGDFINEVASISRTAHVNVVELVGFCYEGNKRALLYDYMPNGSLDKLLELPDLITNPLRLKILHHVAIGIARGLEYLHRGCNTQILHFDIKPQNILLDQDFTPKISDFGLAKLCRGRESVVSMVGVRGTVGYIAPELCCGNFGGVSHKSDVYSYGMLVFKIIGMRSATEYSQSSEAYLPERVYNHLKFGTALQMPEIDLLEEREMARKMMLVGLWCIQTHPSNRPSMSRVIEMLEGSIQQLEVPPKPLFFSSETTSSSGNQSAVSPSRASSSLKVEEEAHRRHHSMYAIQTLKVRNFWT</sequence>
<name>A0ACB9M7N0_9MYRT</name>
<organism evidence="1 2">
    <name type="scientific">Melastoma candidum</name>
    <dbReference type="NCBI Taxonomy" id="119954"/>
    <lineage>
        <taxon>Eukaryota</taxon>
        <taxon>Viridiplantae</taxon>
        <taxon>Streptophyta</taxon>
        <taxon>Embryophyta</taxon>
        <taxon>Tracheophyta</taxon>
        <taxon>Spermatophyta</taxon>
        <taxon>Magnoliopsida</taxon>
        <taxon>eudicotyledons</taxon>
        <taxon>Gunneridae</taxon>
        <taxon>Pentapetalae</taxon>
        <taxon>rosids</taxon>
        <taxon>malvids</taxon>
        <taxon>Myrtales</taxon>
        <taxon>Melastomataceae</taxon>
        <taxon>Melastomatoideae</taxon>
        <taxon>Melastomateae</taxon>
        <taxon>Melastoma</taxon>
    </lineage>
</organism>
<keyword evidence="2" id="KW-1185">Reference proteome</keyword>
<comment type="caution">
    <text evidence="1">The sequence shown here is derived from an EMBL/GenBank/DDBJ whole genome shotgun (WGS) entry which is preliminary data.</text>
</comment>
<dbReference type="Proteomes" id="UP001057402">
    <property type="component" value="Chromosome 10"/>
</dbReference>
<evidence type="ECO:0000313" key="2">
    <source>
        <dbReference type="Proteomes" id="UP001057402"/>
    </source>
</evidence>
<dbReference type="EMBL" id="CM042889">
    <property type="protein sequence ID" value="KAI4320324.1"/>
    <property type="molecule type" value="Genomic_DNA"/>
</dbReference>
<evidence type="ECO:0000313" key="1">
    <source>
        <dbReference type="EMBL" id="KAI4320324.1"/>
    </source>
</evidence>
<gene>
    <name evidence="1" type="ORF">MLD38_033820</name>
</gene>
<accession>A0ACB9M7N0</accession>
<reference evidence="2" key="1">
    <citation type="journal article" date="2023" name="Front. Plant Sci.">
        <title>Chromosomal-level genome assembly of Melastoma candidum provides insights into trichome evolution.</title>
        <authorList>
            <person name="Zhong Y."/>
            <person name="Wu W."/>
            <person name="Sun C."/>
            <person name="Zou P."/>
            <person name="Liu Y."/>
            <person name="Dai S."/>
            <person name="Zhou R."/>
        </authorList>
    </citation>
    <scope>NUCLEOTIDE SEQUENCE [LARGE SCALE GENOMIC DNA]</scope>
</reference>
<protein>
    <submittedName>
        <fullName evidence="1">Uncharacterized protein</fullName>
    </submittedName>
</protein>